<dbReference type="VEuPathDB" id="FungiDB:BO70DRAFT_353312"/>
<feature type="transmembrane region" description="Helical" evidence="2">
    <location>
        <begin position="140"/>
        <end position="161"/>
    </location>
</feature>
<feature type="region of interest" description="Disordered" evidence="1">
    <location>
        <begin position="357"/>
        <end position="410"/>
    </location>
</feature>
<dbReference type="Proteomes" id="UP000247233">
    <property type="component" value="Unassembled WGS sequence"/>
</dbReference>
<name>A0A317W2T0_9EURO</name>
<evidence type="ECO:0000313" key="3">
    <source>
        <dbReference type="EMBL" id="PWY79582.1"/>
    </source>
</evidence>
<reference evidence="3 4" key="1">
    <citation type="submission" date="2016-12" db="EMBL/GenBank/DDBJ databases">
        <title>The genomes of Aspergillus section Nigri reveals drivers in fungal speciation.</title>
        <authorList>
            <consortium name="DOE Joint Genome Institute"/>
            <person name="Vesth T.C."/>
            <person name="Nybo J."/>
            <person name="Theobald S."/>
            <person name="Brandl J."/>
            <person name="Frisvad J.C."/>
            <person name="Nielsen K.F."/>
            <person name="Lyhne E.K."/>
            <person name="Kogle M.E."/>
            <person name="Kuo A."/>
            <person name="Riley R."/>
            <person name="Clum A."/>
            <person name="Nolan M."/>
            <person name="Lipzen A."/>
            <person name="Salamov A."/>
            <person name="Henrissat B."/>
            <person name="Wiebenga A."/>
            <person name="De Vries R.P."/>
            <person name="Grigoriev I.V."/>
            <person name="Mortensen U.H."/>
            <person name="Andersen M.R."/>
            <person name="Baker S.E."/>
        </authorList>
    </citation>
    <scope>NUCLEOTIDE SEQUENCE [LARGE SCALE GENOMIC DNA]</scope>
    <source>
        <strain evidence="3 4">CBS 117.55</strain>
    </source>
</reference>
<feature type="compositionally biased region" description="Polar residues" evidence="1">
    <location>
        <begin position="272"/>
        <end position="292"/>
    </location>
</feature>
<feature type="compositionally biased region" description="Basic and acidic residues" evidence="1">
    <location>
        <begin position="363"/>
        <end position="382"/>
    </location>
</feature>
<proteinExistence type="predicted"/>
<dbReference type="GeneID" id="37064064"/>
<keyword evidence="2" id="KW-0472">Membrane</keyword>
<feature type="region of interest" description="Disordered" evidence="1">
    <location>
        <begin position="271"/>
        <end position="330"/>
    </location>
</feature>
<dbReference type="RefSeq" id="XP_025398605.1">
    <property type="nucleotide sequence ID" value="XM_025541827.1"/>
</dbReference>
<dbReference type="EMBL" id="MSFL01000015">
    <property type="protein sequence ID" value="PWY79582.1"/>
    <property type="molecule type" value="Genomic_DNA"/>
</dbReference>
<protein>
    <submittedName>
        <fullName evidence="3">Uncharacterized protein</fullName>
    </submittedName>
</protein>
<dbReference type="OrthoDB" id="4226885at2759"/>
<dbReference type="AlphaFoldDB" id="A0A317W2T0"/>
<feature type="transmembrane region" description="Helical" evidence="2">
    <location>
        <begin position="21"/>
        <end position="42"/>
    </location>
</feature>
<sequence length="605" mass="67243">MFNRSMTCRKGGAWTKVAIFISLYALLLESLTQWAIVLYLYAVRRVDAKMTPSLIIALVASFLTVPLVALHSLLAWQYNRIIGFAGQKAFLHAACTYILRLTILVWVAASAAGLVLVAQQTLCLADDGAGNFWKIGISCVLHRVSVIVSIVSFMTVSLFFCSRELCERPYDVSLLGVYRQGLLNCDGSILSGSSLESENSLKNDIYHVCRRPDITYGRDMYQPSGYDAYRKSAILQQPIGAYMKPHLKLDTRYEGDNETLLSGTTLSPTGTYSKKSFGDTTSSDIHSYVSRTPTKDTSKSTYEPYRPAAAKELPGTSSKSGHKRHKSSVSSLRRFLPKVFALPLPLSADPQIRALADPNTPTDVEKQAVEVERPPTPKREYAPGHPLASAPVERPPPAITAGAQSNQFNDTRRRTMTMNSGDAPEVVLPESLNVHRSNTSYTAPIPRTYSNPHQTTFHPLPPPPTARPPQNPLYRGHPAELDQTTLINTRHNSGRQSQLYRFEPNQIPRYTQSQYTPQQTRQGRRTYNDPHRRMASLARRNDVEIVYSSTRRPRSNTCGGIGSAISSPLDCIRETGTSVDETRANVFSDANTYRGTNRTSSGHYY</sequence>
<evidence type="ECO:0000256" key="1">
    <source>
        <dbReference type="SAM" id="MobiDB-lite"/>
    </source>
</evidence>
<dbReference type="STRING" id="1448321.A0A317W2T0"/>
<feature type="transmembrane region" description="Helical" evidence="2">
    <location>
        <begin position="54"/>
        <end position="76"/>
    </location>
</feature>
<comment type="caution">
    <text evidence="3">The sequence shown here is derived from an EMBL/GenBank/DDBJ whole genome shotgun (WGS) entry which is preliminary data.</text>
</comment>
<keyword evidence="2" id="KW-0812">Transmembrane</keyword>
<feature type="transmembrane region" description="Helical" evidence="2">
    <location>
        <begin position="97"/>
        <end position="120"/>
    </location>
</feature>
<keyword evidence="4" id="KW-1185">Reference proteome</keyword>
<keyword evidence="2" id="KW-1133">Transmembrane helix</keyword>
<accession>A0A317W2T0</accession>
<evidence type="ECO:0000313" key="4">
    <source>
        <dbReference type="Proteomes" id="UP000247233"/>
    </source>
</evidence>
<evidence type="ECO:0000256" key="2">
    <source>
        <dbReference type="SAM" id="Phobius"/>
    </source>
</evidence>
<gene>
    <name evidence="3" type="ORF">BO70DRAFT_353312</name>
</gene>
<organism evidence="3 4">
    <name type="scientific">Aspergillus heteromorphus CBS 117.55</name>
    <dbReference type="NCBI Taxonomy" id="1448321"/>
    <lineage>
        <taxon>Eukaryota</taxon>
        <taxon>Fungi</taxon>
        <taxon>Dikarya</taxon>
        <taxon>Ascomycota</taxon>
        <taxon>Pezizomycotina</taxon>
        <taxon>Eurotiomycetes</taxon>
        <taxon>Eurotiomycetidae</taxon>
        <taxon>Eurotiales</taxon>
        <taxon>Aspergillaceae</taxon>
        <taxon>Aspergillus</taxon>
        <taxon>Aspergillus subgen. Circumdati</taxon>
    </lineage>
</organism>